<comment type="caution">
    <text evidence="10">The sequence shown here is derived from an EMBL/GenBank/DDBJ whole genome shotgun (WGS) entry which is preliminary data.</text>
</comment>
<keyword evidence="7" id="KW-0472">Membrane</keyword>
<feature type="chain" id="PRO_5032636093" evidence="8">
    <location>
        <begin position="23"/>
        <end position="806"/>
    </location>
</feature>
<dbReference type="InterPro" id="IPR032675">
    <property type="entry name" value="LRR_dom_sf"/>
</dbReference>
<evidence type="ECO:0000256" key="7">
    <source>
        <dbReference type="SAM" id="Phobius"/>
    </source>
</evidence>
<feature type="signal peptide" evidence="8">
    <location>
        <begin position="1"/>
        <end position="22"/>
    </location>
</feature>
<evidence type="ECO:0000256" key="5">
    <source>
        <dbReference type="ARBA" id="ARBA00023180"/>
    </source>
</evidence>
<feature type="region of interest" description="Disordered" evidence="6">
    <location>
        <begin position="649"/>
        <end position="731"/>
    </location>
</feature>
<feature type="compositionally biased region" description="Polar residues" evidence="6">
    <location>
        <begin position="682"/>
        <end position="699"/>
    </location>
</feature>
<feature type="compositionally biased region" description="Low complexity" evidence="6">
    <location>
        <begin position="621"/>
        <end position="638"/>
    </location>
</feature>
<sequence>MIPRTASRWLLCVALTVALCQGQEDWMQCLSTCKCKWVSGKKTAECIKQDLTQVPGDLSPEIQSLDLTGNRITHLARNAFSRVNLVNLHKLSLRDCGIELINKDAFSDLKIIIEIDLSGNNIHSLHPSVFYETQKLRVLLLNQNKLKVLDNGLFFNLTFLQKVTLSDNRLERIEEQAFRNLPNLHSLALDGNNFSTLQLQSFESLPKLGSLELQNNPWNCNCHLKKFRDWAIQRKLYTQPTTCQQPLHMIGKMWDEVSSDDFACRPKITNIEPSNKIEAAKGDVTISCRATGIPRPELSWTYRNRLITNSSKHGNDKNYLLLENHDWLNLTIIDALPADKGDYICHAKSPGGEAEKNVTVSIMGDALSGRENFISLPLAIGLGVTALCLLIVTVVLCVCYCRRRHTRHDEKGLEAASLEHHGLGEQEKSLITTINPVVKPPRRYEAPSVTSHSTEMTELKRLGFRIRSYSLKIISVSRNVSKQYPGNAVLLLAPDGVGSGVVGGVGGGVGDDEKEHERATPELDGSGNGGVVGGGGGTLPRGSAGYHHRQYPPDLLAFSGGRGASPTSQASTAPDSTRLPSQQMIAPAAAATTAATASSYGSPPSGQYHPAAFKTLPHSRSATPYSLGPSSSSSPLAPVLPRHGYVTIPRRPRAPSWSSAPPTSPTDALEPVYDNLGLRTTADGSSMLSLNKSPESVASSMRGRPLPGTPGGSHYGSIQRSTPNILTSNPLDRVAPEGAAEWPLKLTDESMDGGHLLLTQQQQQQQAAASNTLGRKVPPRPPPKPKKKSANGPTLYEDEGEDGTEV</sequence>
<evidence type="ECO:0000256" key="3">
    <source>
        <dbReference type="ARBA" id="ARBA00022737"/>
    </source>
</evidence>
<feature type="compositionally biased region" description="Polar residues" evidence="6">
    <location>
        <begin position="565"/>
        <end position="579"/>
    </location>
</feature>
<dbReference type="SMART" id="SM00409">
    <property type="entry name" value="IG"/>
    <property type="match status" value="1"/>
</dbReference>
<evidence type="ECO:0000256" key="8">
    <source>
        <dbReference type="SAM" id="SignalP"/>
    </source>
</evidence>
<dbReference type="Gene3D" id="2.60.40.10">
    <property type="entry name" value="Immunoglobulins"/>
    <property type="match status" value="1"/>
</dbReference>
<keyword evidence="11" id="KW-1185">Reference proteome</keyword>
<dbReference type="InterPro" id="IPR013098">
    <property type="entry name" value="Ig_I-set"/>
</dbReference>
<keyword evidence="3" id="KW-0677">Repeat</keyword>
<evidence type="ECO:0000313" key="10">
    <source>
        <dbReference type="EMBL" id="KAG5314855.1"/>
    </source>
</evidence>
<dbReference type="SMART" id="SM00082">
    <property type="entry name" value="LRRCT"/>
    <property type="match status" value="1"/>
</dbReference>
<feature type="region of interest" description="Disordered" evidence="6">
    <location>
        <begin position="760"/>
        <end position="806"/>
    </location>
</feature>
<dbReference type="SUPFAM" id="SSF48726">
    <property type="entry name" value="Immunoglobulin"/>
    <property type="match status" value="1"/>
</dbReference>
<dbReference type="SUPFAM" id="SSF52058">
    <property type="entry name" value="L domain-like"/>
    <property type="match status" value="1"/>
</dbReference>
<evidence type="ECO:0000256" key="4">
    <source>
        <dbReference type="ARBA" id="ARBA00023157"/>
    </source>
</evidence>
<feature type="transmembrane region" description="Helical" evidence="7">
    <location>
        <begin position="378"/>
        <end position="401"/>
    </location>
</feature>
<feature type="compositionally biased region" description="Acidic residues" evidence="6">
    <location>
        <begin position="796"/>
        <end position="806"/>
    </location>
</feature>
<dbReference type="FunFam" id="3.80.10.10:FF:000082">
    <property type="entry name" value="Leucine-rich repeat-containing 24"/>
    <property type="match status" value="1"/>
</dbReference>
<dbReference type="EMBL" id="JAANHZ010000140">
    <property type="protein sequence ID" value="KAG5314855.1"/>
    <property type="molecule type" value="Genomic_DNA"/>
</dbReference>
<name>A0A836EZP3_9HYME</name>
<feature type="domain" description="Ig-like" evidence="9">
    <location>
        <begin position="266"/>
        <end position="361"/>
    </location>
</feature>
<keyword evidence="1" id="KW-0433">Leucine-rich repeat</keyword>
<feature type="compositionally biased region" description="Low complexity" evidence="6">
    <location>
        <begin position="760"/>
        <end position="769"/>
    </location>
</feature>
<dbReference type="Proteomes" id="UP000667349">
    <property type="component" value="Unassembled WGS sequence"/>
</dbReference>
<dbReference type="PANTHER" id="PTHR45842">
    <property type="entry name" value="SYNAPTIC ADHESION-LIKE MOLECULE SALM"/>
    <property type="match status" value="1"/>
</dbReference>
<dbReference type="Gene3D" id="3.80.10.10">
    <property type="entry name" value="Ribonuclease Inhibitor"/>
    <property type="match status" value="2"/>
</dbReference>
<feature type="non-terminal residue" evidence="10">
    <location>
        <position position="1"/>
    </location>
</feature>
<keyword evidence="5" id="KW-0325">Glycoprotein</keyword>
<evidence type="ECO:0000256" key="6">
    <source>
        <dbReference type="SAM" id="MobiDB-lite"/>
    </source>
</evidence>
<dbReference type="InterPro" id="IPR013783">
    <property type="entry name" value="Ig-like_fold"/>
</dbReference>
<feature type="non-terminal residue" evidence="10">
    <location>
        <position position="806"/>
    </location>
</feature>
<organism evidence="10 11">
    <name type="scientific">Acromyrmex insinuator</name>
    <dbReference type="NCBI Taxonomy" id="230686"/>
    <lineage>
        <taxon>Eukaryota</taxon>
        <taxon>Metazoa</taxon>
        <taxon>Ecdysozoa</taxon>
        <taxon>Arthropoda</taxon>
        <taxon>Hexapoda</taxon>
        <taxon>Insecta</taxon>
        <taxon>Pterygota</taxon>
        <taxon>Neoptera</taxon>
        <taxon>Endopterygota</taxon>
        <taxon>Hymenoptera</taxon>
        <taxon>Apocrita</taxon>
        <taxon>Aculeata</taxon>
        <taxon>Formicoidea</taxon>
        <taxon>Formicidae</taxon>
        <taxon>Myrmicinae</taxon>
        <taxon>Acromyrmex</taxon>
    </lineage>
</organism>
<dbReference type="PANTHER" id="PTHR45842:SF12">
    <property type="entry name" value="KEKKON 5, ISOFORM A"/>
    <property type="match status" value="1"/>
</dbReference>
<evidence type="ECO:0000259" key="9">
    <source>
        <dbReference type="PROSITE" id="PS50835"/>
    </source>
</evidence>
<dbReference type="InterPro" id="IPR007110">
    <property type="entry name" value="Ig-like_dom"/>
</dbReference>
<dbReference type="PROSITE" id="PS50835">
    <property type="entry name" value="IG_LIKE"/>
    <property type="match status" value="1"/>
</dbReference>
<proteinExistence type="predicted"/>
<protein>
    <submittedName>
        <fullName evidence="10">SLIT3 protein</fullName>
    </submittedName>
</protein>
<evidence type="ECO:0000313" key="11">
    <source>
        <dbReference type="Proteomes" id="UP000667349"/>
    </source>
</evidence>
<feature type="region of interest" description="Disordered" evidence="6">
    <location>
        <begin position="506"/>
        <end position="579"/>
    </location>
</feature>
<feature type="compositionally biased region" description="Basic and acidic residues" evidence="6">
    <location>
        <begin position="511"/>
        <end position="521"/>
    </location>
</feature>
<dbReference type="GO" id="GO:0071944">
    <property type="term" value="C:cell periphery"/>
    <property type="evidence" value="ECO:0007669"/>
    <property type="project" value="UniProtKB-ARBA"/>
</dbReference>
<dbReference type="InterPro" id="IPR036179">
    <property type="entry name" value="Ig-like_dom_sf"/>
</dbReference>
<accession>A0A836EZP3</accession>
<keyword evidence="4" id="KW-1015">Disulfide bond</keyword>
<feature type="compositionally biased region" description="Gly residues" evidence="6">
    <location>
        <begin position="526"/>
        <end position="539"/>
    </location>
</feature>
<dbReference type="AlphaFoldDB" id="A0A836EZP3"/>
<keyword evidence="7" id="KW-0812">Transmembrane</keyword>
<dbReference type="InterPro" id="IPR003598">
    <property type="entry name" value="Ig_sub2"/>
</dbReference>
<dbReference type="SMART" id="SM00369">
    <property type="entry name" value="LRR_TYP"/>
    <property type="match status" value="6"/>
</dbReference>
<dbReference type="SMART" id="SM00408">
    <property type="entry name" value="IGc2"/>
    <property type="match status" value="1"/>
</dbReference>
<feature type="compositionally biased region" description="Polar residues" evidence="6">
    <location>
        <begin position="716"/>
        <end position="730"/>
    </location>
</feature>
<dbReference type="InterPro" id="IPR003599">
    <property type="entry name" value="Ig_sub"/>
</dbReference>
<dbReference type="Pfam" id="PF07679">
    <property type="entry name" value="I-set"/>
    <property type="match status" value="1"/>
</dbReference>
<evidence type="ECO:0000256" key="1">
    <source>
        <dbReference type="ARBA" id="ARBA00022614"/>
    </source>
</evidence>
<feature type="region of interest" description="Disordered" evidence="6">
    <location>
        <begin position="619"/>
        <end position="638"/>
    </location>
</feature>
<evidence type="ECO:0000256" key="2">
    <source>
        <dbReference type="ARBA" id="ARBA00022729"/>
    </source>
</evidence>
<reference evidence="10" key="1">
    <citation type="submission" date="2020-02" db="EMBL/GenBank/DDBJ databases">
        <title>Relaxed selection underlies rapid genomic changes in the transitions from sociality to social parasitism in ants.</title>
        <authorList>
            <person name="Bi X."/>
        </authorList>
    </citation>
    <scope>NUCLEOTIDE SEQUENCE</scope>
    <source>
        <strain evidence="10">BGI-DK2013a</strain>
        <tissue evidence="10">Whole body</tissue>
    </source>
</reference>
<dbReference type="InterPro" id="IPR000483">
    <property type="entry name" value="Cys-rich_flank_reg_C"/>
</dbReference>
<gene>
    <name evidence="10" type="primary">Slit3</name>
    <name evidence="10" type="ORF">G6Z75_0014383</name>
</gene>
<dbReference type="InterPro" id="IPR003591">
    <property type="entry name" value="Leu-rich_rpt_typical-subtyp"/>
</dbReference>
<dbReference type="InterPro" id="IPR001611">
    <property type="entry name" value="Leu-rich_rpt"/>
</dbReference>
<keyword evidence="2 8" id="KW-0732">Signal</keyword>
<dbReference type="Pfam" id="PF13855">
    <property type="entry name" value="LRR_8"/>
    <property type="match status" value="2"/>
</dbReference>
<keyword evidence="7" id="KW-1133">Transmembrane helix</keyword>
<dbReference type="InterPro" id="IPR050467">
    <property type="entry name" value="LRFN"/>
</dbReference>